<name>A0A6S6ZGD2_9BURK</name>
<accession>A0A6S6ZGD2</accession>
<evidence type="ECO:0000313" key="2">
    <source>
        <dbReference type="Proteomes" id="UP000494269"/>
    </source>
</evidence>
<gene>
    <name evidence="1" type="ORF">LMG3441_01372</name>
</gene>
<protein>
    <submittedName>
        <fullName evidence="1">Uncharacterized protein</fullName>
    </submittedName>
</protein>
<sequence length="116" mass="12534">MSDHPFTYDRWATPDDPEFGVVRVDDLRKIERACLGIWAIARIVGNGANEPGATGAGPLDGWVVSNLMGGVESLCDQIADRSAGTMDKVPLNSVFAKAAAPTHKRSHVHKRRDHGT</sequence>
<proteinExistence type="predicted"/>
<organism evidence="1 2">
    <name type="scientific">Achromobacter kerstersii</name>
    <dbReference type="NCBI Taxonomy" id="1353890"/>
    <lineage>
        <taxon>Bacteria</taxon>
        <taxon>Pseudomonadati</taxon>
        <taxon>Pseudomonadota</taxon>
        <taxon>Betaproteobacteria</taxon>
        <taxon>Burkholderiales</taxon>
        <taxon>Alcaligenaceae</taxon>
        <taxon>Achromobacter</taxon>
    </lineage>
</organism>
<dbReference type="Proteomes" id="UP000494269">
    <property type="component" value="Unassembled WGS sequence"/>
</dbReference>
<dbReference type="AlphaFoldDB" id="A0A6S6ZGD2"/>
<reference evidence="1 2" key="1">
    <citation type="submission" date="2020-04" db="EMBL/GenBank/DDBJ databases">
        <authorList>
            <person name="De Canck E."/>
        </authorList>
    </citation>
    <scope>NUCLEOTIDE SEQUENCE [LARGE SCALE GENOMIC DNA]</scope>
    <source>
        <strain evidence="1 2">LMG 3441</strain>
    </source>
</reference>
<evidence type="ECO:0000313" key="1">
    <source>
        <dbReference type="EMBL" id="CAB3676836.1"/>
    </source>
</evidence>
<dbReference type="RefSeq" id="WP_254600481.1">
    <property type="nucleotide sequence ID" value="NZ_CADIJQ010000001.1"/>
</dbReference>
<dbReference type="EMBL" id="CADIJQ010000001">
    <property type="protein sequence ID" value="CAB3676836.1"/>
    <property type="molecule type" value="Genomic_DNA"/>
</dbReference>
<keyword evidence="2" id="KW-1185">Reference proteome</keyword>